<accession>A0ABS3WAP1</accession>
<sequence>MAKRKQAVRIGLGLAAIALAGSIAHAFGQTPDSRGGPVPGAAPGEQEEQAFFRSNRFTMPEPARADVPKTTIGQGYARIGENAGLELYMDQTTYAIAVKNKATGYVWSSQPDSKTMRGEDLNEDWLNAMQSPFLFDYFQEGDATPASGNYRSQHGKALSAKPVPGGMDVTYALPDLGISLTVRTVLDDQGLVVSVPNDAIAEKGSGRLASVQPYPFLGSVRQADVPGYLFIPDGSGALIRFRDQQSRFDEPYVGEIYGSDVATTGFGFANAVSYPVFGIVHGAGQNALMGVVEQGKANAEIVAYPSGVNTNYYWVSPRFKIRSAYFQPTSQSMGGINTFTKARTEGDKSTRYVFLSGREADYAGMAAAYRAYLRRGGQLPERPAAAASDTDRDVPVEIDFLGGDVEPGLIGRHVLKLTSFEEAKAILEDLRKQGVTRVTAVLKGWNSGGLNGARPAKPSFAGELGGRSGFEALRDYAAAQGIALSLETDYTDLLKGSPRTNVRTDAARMITDRLVEYPFVSKFVSSLYKDLNGYFLRPQSALRLAKDDFGVFREDGLTSLALNGTGSTLFSDYGGKTPLTRTDAMGTYGKLLEEAGKQSLRLLVNRPNDYMLKGASAYLGMPLESSQFMYATDTVPFVEMVLHGVVDYYAKDANHQADPAEDVLRMIEYGAYPSFVITKEPSWKLQNTPSSDQFSTAYGDWAPEIKRRYDLANEALKPVQGAYMTGREVPEYGVVKVSYSNGAAVWVNYTGQDYRSGAVAVKARGFAVTGGGEP</sequence>
<dbReference type="RefSeq" id="WP_208848231.1">
    <property type="nucleotide sequence ID" value="NZ_JAGGDJ010000009.1"/>
</dbReference>
<evidence type="ECO:0000313" key="2">
    <source>
        <dbReference type="EMBL" id="MBO7745358.1"/>
    </source>
</evidence>
<gene>
    <name evidence="2" type="ORF">I8J29_14190</name>
</gene>
<protein>
    <submittedName>
        <fullName evidence="2">Uncharacterized protein</fullName>
    </submittedName>
</protein>
<feature type="chain" id="PRO_5045520709" evidence="1">
    <location>
        <begin position="27"/>
        <end position="774"/>
    </location>
</feature>
<feature type="signal peptide" evidence="1">
    <location>
        <begin position="1"/>
        <end position="26"/>
    </location>
</feature>
<keyword evidence="1" id="KW-0732">Signal</keyword>
<dbReference type="InterPro" id="IPR043751">
    <property type="entry name" value="DUF5696"/>
</dbReference>
<comment type="caution">
    <text evidence="2">The sequence shown here is derived from an EMBL/GenBank/DDBJ whole genome shotgun (WGS) entry which is preliminary data.</text>
</comment>
<evidence type="ECO:0000313" key="3">
    <source>
        <dbReference type="Proteomes" id="UP000670947"/>
    </source>
</evidence>
<dbReference type="EMBL" id="JAGGDJ010000009">
    <property type="protein sequence ID" value="MBO7745358.1"/>
    <property type="molecule type" value="Genomic_DNA"/>
</dbReference>
<reference evidence="2 3" key="1">
    <citation type="submission" date="2021-03" db="EMBL/GenBank/DDBJ databases">
        <title>Paenibacillus artemisicola MWE-103 whole genome sequence.</title>
        <authorList>
            <person name="Ham Y.J."/>
        </authorList>
    </citation>
    <scope>NUCLEOTIDE SEQUENCE [LARGE SCALE GENOMIC DNA]</scope>
    <source>
        <strain evidence="2 3">MWE-103</strain>
    </source>
</reference>
<evidence type="ECO:0000256" key="1">
    <source>
        <dbReference type="SAM" id="SignalP"/>
    </source>
</evidence>
<organism evidence="2 3">
    <name type="scientific">Paenibacillus artemisiicola</name>
    <dbReference type="NCBI Taxonomy" id="1172618"/>
    <lineage>
        <taxon>Bacteria</taxon>
        <taxon>Bacillati</taxon>
        <taxon>Bacillota</taxon>
        <taxon>Bacilli</taxon>
        <taxon>Bacillales</taxon>
        <taxon>Paenibacillaceae</taxon>
        <taxon>Paenibacillus</taxon>
    </lineage>
</organism>
<keyword evidence="3" id="KW-1185">Reference proteome</keyword>
<dbReference type="Proteomes" id="UP000670947">
    <property type="component" value="Unassembled WGS sequence"/>
</dbReference>
<dbReference type="Pfam" id="PF18952">
    <property type="entry name" value="DUF5696"/>
    <property type="match status" value="1"/>
</dbReference>
<name>A0ABS3WAP1_9BACL</name>
<proteinExistence type="predicted"/>